<comment type="cofactor">
    <cofactor evidence="6">
        <name>Mg(2+)</name>
        <dbReference type="ChEBI" id="CHEBI:18420"/>
    </cofactor>
</comment>
<dbReference type="GO" id="GO:0110051">
    <property type="term" value="P:metabolite repair"/>
    <property type="evidence" value="ECO:0007669"/>
    <property type="project" value="TreeGrafter"/>
</dbReference>
<comment type="catalytic activity">
    <reaction evidence="6">
        <text>(6S)-NADHX + ADP = AMP + phosphate + NADH + H(+)</text>
        <dbReference type="Rhea" id="RHEA:32223"/>
        <dbReference type="ChEBI" id="CHEBI:15378"/>
        <dbReference type="ChEBI" id="CHEBI:43474"/>
        <dbReference type="ChEBI" id="CHEBI:57945"/>
        <dbReference type="ChEBI" id="CHEBI:64074"/>
        <dbReference type="ChEBI" id="CHEBI:456215"/>
        <dbReference type="ChEBI" id="CHEBI:456216"/>
        <dbReference type="EC" id="4.2.1.136"/>
    </reaction>
</comment>
<comment type="function">
    <text evidence="6">Catalyzes the dehydration of the S-form of NAD(P)HX at the expense of ADP, which is converted to AMP. Together with NAD(P)HX epimerase, which catalyzes the epimerization of the S- and R-forms, the enzyme allows the repair of both epimers of NAD(P)HX, a damaged form of NAD(P)H that is a result of enzymatic or heat-dependent hydration.</text>
</comment>
<feature type="binding site" evidence="6">
    <location>
        <position position="166"/>
    </location>
    <ligand>
        <name>(6S)-NADPHX</name>
        <dbReference type="ChEBI" id="CHEBI:64076"/>
    </ligand>
</feature>
<dbReference type="Proteomes" id="UP000029629">
    <property type="component" value="Unassembled WGS sequence"/>
</dbReference>
<sequence length="296" mass="31319">MASFELSDNLIEEWLAHCHQNFPGLLQERALESHKGSFGTVGIIGGCQGMSGAIVLAGTAALINGCGKLWLGFCQDHAPLPYIPERPELMLSSAERLLQRNDISHWAVGCGMGQSEAAYDILSTLLQQTADTPLLLDADALNLLSQHPELADYLTARLLPAVITPHPAEAARLLDCSTEEVMADRQEAALELSEKYFCRVVLKGHQSLIAAPDEDLLINQSGNPGLATAGSGDVLSGMIISLLAQGLAPDEAVAGGVWLHGAAADLLVLNQVGPIGLCSGEIAEAARYLRNLLVSL</sequence>
<dbReference type="PROSITE" id="PS01050">
    <property type="entry name" value="YJEF_C_2"/>
    <property type="match status" value="1"/>
</dbReference>
<reference evidence="8 9" key="1">
    <citation type="submission" date="2014-07" db="EMBL/GenBank/DDBJ databases">
        <authorList>
            <person name="McCorrison J."/>
            <person name="Sanka R."/>
            <person name="Torralba M."/>
            <person name="Gillis M."/>
            <person name="Haft D.H."/>
            <person name="Methe B."/>
            <person name="Sutton G."/>
            <person name="Nelson K.E."/>
        </authorList>
    </citation>
    <scope>NUCLEOTIDE SEQUENCE [LARGE SCALE GENOMIC DNA]</scope>
    <source>
        <strain evidence="8 9">DNF00040</strain>
    </source>
</reference>
<dbReference type="PANTHER" id="PTHR12592:SF0">
    <property type="entry name" value="ATP-DEPENDENT (S)-NAD(P)H-HYDRATE DEHYDRATASE"/>
    <property type="match status" value="1"/>
</dbReference>
<evidence type="ECO:0000256" key="4">
    <source>
        <dbReference type="ARBA" id="ARBA00023027"/>
    </source>
</evidence>
<comment type="subunit">
    <text evidence="6">Homotetramer.</text>
</comment>
<dbReference type="RefSeq" id="WP_081941469.1">
    <property type="nucleotide sequence ID" value="NZ_JRNI01000008.1"/>
</dbReference>
<dbReference type="PANTHER" id="PTHR12592">
    <property type="entry name" value="ATP-DEPENDENT (S)-NAD(P)H-HYDRATE DEHYDRATASE FAMILY MEMBER"/>
    <property type="match status" value="1"/>
</dbReference>
<dbReference type="InterPro" id="IPR017953">
    <property type="entry name" value="Carbohydrate_kinase_pred_CS"/>
</dbReference>
<keyword evidence="5 6" id="KW-0456">Lyase</keyword>
<dbReference type="AlphaFoldDB" id="A0A096AN34"/>
<dbReference type="EMBL" id="JRNI01000008">
    <property type="protein sequence ID" value="KGF32047.1"/>
    <property type="molecule type" value="Genomic_DNA"/>
</dbReference>
<dbReference type="GO" id="GO:0052856">
    <property type="term" value="F:NAD(P)HX epimerase activity"/>
    <property type="evidence" value="ECO:0007669"/>
    <property type="project" value="TreeGrafter"/>
</dbReference>
<dbReference type="InterPro" id="IPR029056">
    <property type="entry name" value="Ribokinase-like"/>
</dbReference>
<dbReference type="Pfam" id="PF01256">
    <property type="entry name" value="Carb_kinase"/>
    <property type="match status" value="1"/>
</dbReference>
<keyword evidence="4 6" id="KW-0520">NAD</keyword>
<keyword evidence="3 6" id="KW-0521">NADP</keyword>
<keyword evidence="9" id="KW-1185">Reference proteome</keyword>
<evidence type="ECO:0000256" key="3">
    <source>
        <dbReference type="ARBA" id="ARBA00022857"/>
    </source>
</evidence>
<dbReference type="GO" id="GO:0046496">
    <property type="term" value="P:nicotinamide nucleotide metabolic process"/>
    <property type="evidence" value="ECO:0007669"/>
    <property type="project" value="UniProtKB-UniRule"/>
</dbReference>
<feature type="binding site" evidence="6">
    <location>
        <begin position="203"/>
        <end position="207"/>
    </location>
    <ligand>
        <name>AMP</name>
        <dbReference type="ChEBI" id="CHEBI:456215"/>
    </ligand>
</feature>
<dbReference type="HAMAP" id="MF_01965">
    <property type="entry name" value="NADHX_dehydratase"/>
    <property type="match status" value="1"/>
</dbReference>
<evidence type="ECO:0000256" key="2">
    <source>
        <dbReference type="ARBA" id="ARBA00022840"/>
    </source>
</evidence>
<evidence type="ECO:0000256" key="6">
    <source>
        <dbReference type="HAMAP-Rule" id="MF_01965"/>
    </source>
</evidence>
<evidence type="ECO:0000313" key="8">
    <source>
        <dbReference type="EMBL" id="KGF32047.1"/>
    </source>
</evidence>
<dbReference type="EC" id="4.2.1.136" evidence="6"/>
<evidence type="ECO:0000256" key="1">
    <source>
        <dbReference type="ARBA" id="ARBA00022741"/>
    </source>
</evidence>
<evidence type="ECO:0000313" key="9">
    <source>
        <dbReference type="Proteomes" id="UP000029629"/>
    </source>
</evidence>
<gene>
    <name evidence="6" type="primary">nnrD</name>
    <name evidence="8" type="ORF">HMPREF2130_01555</name>
</gene>
<dbReference type="NCBIfam" id="TIGR00196">
    <property type="entry name" value="yjeF_cterm"/>
    <property type="match status" value="1"/>
</dbReference>
<keyword evidence="1 6" id="KW-0547">Nucleotide-binding</keyword>
<proteinExistence type="inferred from homology"/>
<evidence type="ECO:0000256" key="5">
    <source>
        <dbReference type="ARBA" id="ARBA00023239"/>
    </source>
</evidence>
<dbReference type="OrthoDB" id="9806925at2"/>
<feature type="binding site" evidence="6">
    <location>
        <position position="53"/>
    </location>
    <ligand>
        <name>(6S)-NADPHX</name>
        <dbReference type="ChEBI" id="CHEBI:64076"/>
    </ligand>
</feature>
<name>A0A096AN34_9BURK</name>
<dbReference type="PROSITE" id="PS51383">
    <property type="entry name" value="YJEF_C_3"/>
    <property type="match status" value="1"/>
</dbReference>
<comment type="catalytic activity">
    <reaction evidence="6">
        <text>(6S)-NADPHX + ADP = AMP + phosphate + NADPH + H(+)</text>
        <dbReference type="Rhea" id="RHEA:32235"/>
        <dbReference type="ChEBI" id="CHEBI:15378"/>
        <dbReference type="ChEBI" id="CHEBI:43474"/>
        <dbReference type="ChEBI" id="CHEBI:57783"/>
        <dbReference type="ChEBI" id="CHEBI:64076"/>
        <dbReference type="ChEBI" id="CHEBI:456215"/>
        <dbReference type="ChEBI" id="CHEBI:456216"/>
        <dbReference type="EC" id="4.2.1.136"/>
    </reaction>
</comment>
<dbReference type="SUPFAM" id="SSF53613">
    <property type="entry name" value="Ribokinase-like"/>
    <property type="match status" value="1"/>
</dbReference>
<accession>A0A096AN34</accession>
<comment type="caution">
    <text evidence="8">The sequence shown here is derived from an EMBL/GenBank/DDBJ whole genome shotgun (WGS) entry which is preliminary data.</text>
</comment>
<keyword evidence="2 6" id="KW-0067">ATP-binding</keyword>
<feature type="binding site" evidence="6">
    <location>
        <position position="233"/>
    </location>
    <ligand>
        <name>(6S)-NADPHX</name>
        <dbReference type="ChEBI" id="CHEBI:64076"/>
    </ligand>
</feature>
<organism evidence="8 9">
    <name type="scientific">Oligella urethralis DNF00040</name>
    <dbReference type="NCBI Taxonomy" id="1401065"/>
    <lineage>
        <taxon>Bacteria</taxon>
        <taxon>Pseudomonadati</taxon>
        <taxon>Pseudomonadota</taxon>
        <taxon>Betaproteobacteria</taxon>
        <taxon>Burkholderiales</taxon>
        <taxon>Alcaligenaceae</taxon>
        <taxon>Oligella</taxon>
    </lineage>
</organism>
<dbReference type="Gene3D" id="3.40.1190.20">
    <property type="match status" value="1"/>
</dbReference>
<dbReference type="InterPro" id="IPR000631">
    <property type="entry name" value="CARKD"/>
</dbReference>
<evidence type="ECO:0000259" key="7">
    <source>
        <dbReference type="PROSITE" id="PS51383"/>
    </source>
</evidence>
<dbReference type="eggNOG" id="COG0063">
    <property type="taxonomic scope" value="Bacteria"/>
</dbReference>
<comment type="similarity">
    <text evidence="6">Belongs to the NnrD/CARKD family.</text>
</comment>
<feature type="domain" description="YjeF C-terminal" evidence="7">
    <location>
        <begin position="18"/>
        <end position="293"/>
    </location>
</feature>
<feature type="binding site" evidence="6">
    <location>
        <position position="111"/>
    </location>
    <ligand>
        <name>(6S)-NADPHX</name>
        <dbReference type="ChEBI" id="CHEBI:64076"/>
    </ligand>
</feature>
<dbReference type="GO" id="GO:0052855">
    <property type="term" value="F:ADP-dependent NAD(P)H-hydrate dehydratase activity"/>
    <property type="evidence" value="ECO:0007669"/>
    <property type="project" value="UniProtKB-UniRule"/>
</dbReference>
<dbReference type="CDD" id="cd01171">
    <property type="entry name" value="YXKO-related"/>
    <property type="match status" value="1"/>
</dbReference>
<protein>
    <recommendedName>
        <fullName evidence="6">ADP-dependent (S)-NAD(P)H-hydrate dehydratase</fullName>
        <ecNumber evidence="6">4.2.1.136</ecNumber>
    </recommendedName>
    <alternativeName>
        <fullName evidence="6">ADP-dependent NAD(P)HX dehydratase</fullName>
    </alternativeName>
</protein>
<dbReference type="GO" id="GO:0005524">
    <property type="term" value="F:ATP binding"/>
    <property type="evidence" value="ECO:0007669"/>
    <property type="project" value="UniProtKB-KW"/>
</dbReference>
<feature type="binding site" evidence="6">
    <location>
        <position position="232"/>
    </location>
    <ligand>
        <name>AMP</name>
        <dbReference type="ChEBI" id="CHEBI:456215"/>
    </ligand>
</feature>